<dbReference type="AlphaFoldDB" id="A0A8H5F0I6"/>
<dbReference type="PANTHER" id="PTHR35393">
    <property type="entry name" value="CHROMOSOME 1, WHOLE GENOME SHOTGUN SEQUENCE"/>
    <property type="match status" value="1"/>
</dbReference>
<reference evidence="3 4" key="1">
    <citation type="journal article" date="2020" name="ISME J.">
        <title>Uncovering the hidden diversity of litter-decomposition mechanisms in mushroom-forming fungi.</title>
        <authorList>
            <person name="Floudas D."/>
            <person name="Bentzer J."/>
            <person name="Ahren D."/>
            <person name="Johansson T."/>
            <person name="Persson P."/>
            <person name="Tunlid A."/>
        </authorList>
    </citation>
    <scope>NUCLEOTIDE SEQUENCE [LARGE SCALE GENOMIC DNA]</scope>
    <source>
        <strain evidence="3 4">CBS 101986</strain>
    </source>
</reference>
<feature type="domain" description="SigF-like NTF2-like" evidence="2">
    <location>
        <begin position="1"/>
        <end position="169"/>
    </location>
</feature>
<name>A0A8H5F0I6_9AGAR</name>
<accession>A0A8H5F0I6</accession>
<dbReference type="InterPro" id="IPR057514">
    <property type="entry name" value="NTF2_SigF"/>
</dbReference>
<proteinExistence type="predicted"/>
<protein>
    <recommendedName>
        <fullName evidence="2">SigF-like NTF2-like domain-containing protein</fullName>
    </recommendedName>
</protein>
<dbReference type="Pfam" id="PF24840">
    <property type="entry name" value="NTF2_SigF"/>
    <property type="match status" value="1"/>
</dbReference>
<evidence type="ECO:0000259" key="2">
    <source>
        <dbReference type="Pfam" id="PF24840"/>
    </source>
</evidence>
<evidence type="ECO:0000313" key="3">
    <source>
        <dbReference type="EMBL" id="KAF5319214.1"/>
    </source>
</evidence>
<dbReference type="Proteomes" id="UP000567179">
    <property type="component" value="Unassembled WGS sequence"/>
</dbReference>
<gene>
    <name evidence="3" type="ORF">D9619_008726</name>
</gene>
<sequence>MENPAEEITAIVHKLTATDSPDVQKATIETYMLPTVSFRHPVCSVPAGPNSRYQLLGTYQWYRVLSPHIDINVESVVFDSATNLLYLEAVQWFKLFFLPISPAPARLVIRLQLVHIDGLYYIAEQEDFYHPDDFGALLLPISAPFIRFGLTTAGVVSNVSVRLANLFGYWRPGGTHEQDAGGQQQSAAPSEAGLYDKED</sequence>
<organism evidence="3 4">
    <name type="scientific">Psilocybe cf. subviscida</name>
    <dbReference type="NCBI Taxonomy" id="2480587"/>
    <lineage>
        <taxon>Eukaryota</taxon>
        <taxon>Fungi</taxon>
        <taxon>Dikarya</taxon>
        <taxon>Basidiomycota</taxon>
        <taxon>Agaricomycotina</taxon>
        <taxon>Agaricomycetes</taxon>
        <taxon>Agaricomycetidae</taxon>
        <taxon>Agaricales</taxon>
        <taxon>Agaricineae</taxon>
        <taxon>Strophariaceae</taxon>
        <taxon>Psilocybe</taxon>
    </lineage>
</organism>
<dbReference type="OrthoDB" id="2344312at2759"/>
<dbReference type="EMBL" id="JAACJJ010000029">
    <property type="protein sequence ID" value="KAF5319214.1"/>
    <property type="molecule type" value="Genomic_DNA"/>
</dbReference>
<comment type="caution">
    <text evidence="3">The sequence shown here is derived from an EMBL/GenBank/DDBJ whole genome shotgun (WGS) entry which is preliminary data.</text>
</comment>
<keyword evidence="4" id="KW-1185">Reference proteome</keyword>
<evidence type="ECO:0000313" key="4">
    <source>
        <dbReference type="Proteomes" id="UP000567179"/>
    </source>
</evidence>
<evidence type="ECO:0000256" key="1">
    <source>
        <dbReference type="SAM" id="MobiDB-lite"/>
    </source>
</evidence>
<feature type="region of interest" description="Disordered" evidence="1">
    <location>
        <begin position="175"/>
        <end position="199"/>
    </location>
</feature>
<dbReference type="PANTHER" id="PTHR35393:SF1">
    <property type="entry name" value="SNOAL-LIKE DOMAIN-CONTAINING PROTEIN"/>
    <property type="match status" value="1"/>
</dbReference>